<organism evidence="1 2">
    <name type="scientific">Cytophaga hutchinsonii (strain ATCC 33406 / DSM 1761 / CIP 103989 / NBRC 15051 / NCIMB 9469 / D465)</name>
    <dbReference type="NCBI Taxonomy" id="269798"/>
    <lineage>
        <taxon>Bacteria</taxon>
        <taxon>Pseudomonadati</taxon>
        <taxon>Bacteroidota</taxon>
        <taxon>Cytophagia</taxon>
        <taxon>Cytophagales</taxon>
        <taxon>Cytophagaceae</taxon>
        <taxon>Cytophaga</taxon>
    </lineage>
</organism>
<evidence type="ECO:0000313" key="2">
    <source>
        <dbReference type="Proteomes" id="UP000001822"/>
    </source>
</evidence>
<accession>A0A6N4SNF9</accession>
<name>A0A6N4SNF9_CYTH3</name>
<evidence type="ECO:0000313" key="1">
    <source>
        <dbReference type="EMBL" id="ABG57820.1"/>
    </source>
</evidence>
<dbReference type="KEGG" id="chu:CHU_0533"/>
<protein>
    <recommendedName>
        <fullName evidence="3">Phosphoribosylpyrophosphate synthetase</fullName>
    </recommendedName>
</protein>
<dbReference type="OrthoDB" id="8418771at2"/>
<dbReference type="Proteomes" id="UP000001822">
    <property type="component" value="Chromosome"/>
</dbReference>
<dbReference type="AlphaFoldDB" id="A0A6N4SNF9"/>
<reference evidence="1 2" key="1">
    <citation type="journal article" date="2007" name="Appl. Environ. Microbiol.">
        <title>Genome sequence of the cellulolytic gliding bacterium Cytophaga hutchinsonii.</title>
        <authorList>
            <person name="Xie G."/>
            <person name="Bruce D.C."/>
            <person name="Challacombe J.F."/>
            <person name="Chertkov O."/>
            <person name="Detter J.C."/>
            <person name="Gilna P."/>
            <person name="Han C.S."/>
            <person name="Lucas S."/>
            <person name="Misra M."/>
            <person name="Myers G.L."/>
            <person name="Richardson P."/>
            <person name="Tapia R."/>
            <person name="Thayer N."/>
            <person name="Thompson L.S."/>
            <person name="Brettin T.S."/>
            <person name="Henrissat B."/>
            <person name="Wilson D.B."/>
            <person name="McBride M.J."/>
        </authorList>
    </citation>
    <scope>NUCLEOTIDE SEQUENCE [LARGE SCALE GENOMIC DNA]</scope>
    <source>
        <strain evidence="2">ATCC 33406 / DSM 1761 / CIP 103989 / NBRC 15051 / NCIMB 9469 / D465</strain>
    </source>
</reference>
<dbReference type="RefSeq" id="WP_011583936.1">
    <property type="nucleotide sequence ID" value="NC_008255.1"/>
</dbReference>
<dbReference type="EMBL" id="CP000383">
    <property type="protein sequence ID" value="ABG57820.1"/>
    <property type="molecule type" value="Genomic_DNA"/>
</dbReference>
<evidence type="ECO:0008006" key="3">
    <source>
        <dbReference type="Google" id="ProtNLM"/>
    </source>
</evidence>
<sequence length="110" mass="12584">MEFTEEPLVNVLEVLRKRGYTEDFNLLEECISYKTDGNAVDISDMVIDKIYRFTGLNDVEDEAILYAITYKKDNVKGVIVNGYATNADSGTNKIIDQIPVEIIEEDWLKK</sequence>
<keyword evidence="2" id="KW-1185">Reference proteome</keyword>
<proteinExistence type="predicted"/>
<gene>
    <name evidence="1" type="ordered locus">CHU_0533</name>
</gene>